<accession>T0J0G3</accession>
<dbReference type="OrthoDB" id="7408985at2"/>
<gene>
    <name evidence="2" type="ORF">L284_12305</name>
</gene>
<feature type="signal peptide" evidence="1">
    <location>
        <begin position="1"/>
        <end position="17"/>
    </location>
</feature>
<evidence type="ECO:0000313" key="3">
    <source>
        <dbReference type="Proteomes" id="UP000015527"/>
    </source>
</evidence>
<evidence type="ECO:0000256" key="1">
    <source>
        <dbReference type="SAM" id="SignalP"/>
    </source>
</evidence>
<dbReference type="Proteomes" id="UP000015527">
    <property type="component" value="Unassembled WGS sequence"/>
</dbReference>
<reference evidence="2 3" key="1">
    <citation type="journal article" date="2013" name="Genome Announc.">
        <title>Genome Sequence of Novosphingobium lindaniclasticum LE124T, Isolated from a Hexachlorocyclohexane Dumpsite.</title>
        <authorList>
            <person name="Saxena A."/>
            <person name="Nayyar N."/>
            <person name="Sangwan N."/>
            <person name="Kumari R."/>
            <person name="Khurana J.P."/>
            <person name="Lal R."/>
        </authorList>
    </citation>
    <scope>NUCLEOTIDE SEQUENCE [LARGE SCALE GENOMIC DNA]</scope>
    <source>
        <strain evidence="2 3">LE124</strain>
    </source>
</reference>
<name>T0J0G3_9SPHN</name>
<dbReference type="PATRIC" id="fig|1096930.3.peg.2455"/>
<protein>
    <submittedName>
        <fullName evidence="2">Uncharacterized protein</fullName>
    </submittedName>
</protein>
<sequence>MKALLALASITLLSACAATRPIETHAASAATDFPHAQRVAITLWNSGFTPSNIDFVAGKPHVLMLKDSGAGGHDFNAAEFLAAAAIAPADASQVAGGRIELVGHQTASIHVIPTAASTGRHVPISAMRRWA</sequence>
<dbReference type="eggNOG" id="COG3794">
    <property type="taxonomic scope" value="Bacteria"/>
</dbReference>
<feature type="chain" id="PRO_5004577767" evidence="1">
    <location>
        <begin position="18"/>
        <end position="131"/>
    </location>
</feature>
<dbReference type="AlphaFoldDB" id="T0J0G3"/>
<keyword evidence="3" id="KW-1185">Reference proteome</keyword>
<keyword evidence="1" id="KW-0732">Signal</keyword>
<dbReference type="RefSeq" id="WP_021234307.1">
    <property type="nucleotide sequence ID" value="NZ_ATHL01000076.1"/>
</dbReference>
<dbReference type="PROSITE" id="PS51257">
    <property type="entry name" value="PROKAR_LIPOPROTEIN"/>
    <property type="match status" value="1"/>
</dbReference>
<dbReference type="EMBL" id="ATHL01000076">
    <property type="protein sequence ID" value="EQB15414.1"/>
    <property type="molecule type" value="Genomic_DNA"/>
</dbReference>
<proteinExistence type="predicted"/>
<evidence type="ECO:0000313" key="2">
    <source>
        <dbReference type="EMBL" id="EQB15414.1"/>
    </source>
</evidence>
<comment type="caution">
    <text evidence="2">The sequence shown here is derived from an EMBL/GenBank/DDBJ whole genome shotgun (WGS) entry which is preliminary data.</text>
</comment>
<organism evidence="2 3">
    <name type="scientific">Novosphingobium lindaniclasticum LE124</name>
    <dbReference type="NCBI Taxonomy" id="1096930"/>
    <lineage>
        <taxon>Bacteria</taxon>
        <taxon>Pseudomonadati</taxon>
        <taxon>Pseudomonadota</taxon>
        <taxon>Alphaproteobacteria</taxon>
        <taxon>Sphingomonadales</taxon>
        <taxon>Sphingomonadaceae</taxon>
        <taxon>Novosphingobium</taxon>
    </lineage>
</organism>